<protein>
    <recommendedName>
        <fullName evidence="4 12">Enolase</fullName>
        <ecNumber evidence="3 12">4.2.1.11</ecNumber>
    </recommendedName>
    <alternativeName>
        <fullName evidence="12">2-phospho-D-glycerate hydro-lyase</fullName>
    </alternativeName>
    <alternativeName>
        <fullName evidence="12">2-phosphoglycerate dehydratase</fullName>
    </alternativeName>
</protein>
<reference evidence="18 19" key="1">
    <citation type="submission" date="2018-11" db="EMBL/GenBank/DDBJ databases">
        <authorList>
            <person name="Ye M.-Q."/>
            <person name="Du Z.-J."/>
        </authorList>
    </citation>
    <scope>NUCLEOTIDE SEQUENCE [LARGE SCALE GENOMIC DNA]</scope>
    <source>
        <strain evidence="18 19">U0105</strain>
    </source>
</reference>
<evidence type="ECO:0000313" key="18">
    <source>
        <dbReference type="EMBL" id="RPJ68268.1"/>
    </source>
</evidence>
<keyword evidence="18" id="KW-0670">Pyruvate</keyword>
<feature type="binding site" evidence="12 15">
    <location>
        <position position="289"/>
    </location>
    <ligand>
        <name>Mg(2+)</name>
        <dbReference type="ChEBI" id="CHEBI:18420"/>
    </ligand>
</feature>
<dbReference type="RefSeq" id="WP_124026269.1">
    <property type="nucleotide sequence ID" value="NZ_JBHRSN010000005.1"/>
</dbReference>
<keyword evidence="6 12" id="KW-0964">Secreted</keyword>
<comment type="function">
    <text evidence="11 12">Catalyzes the reversible conversion of 2-phosphoglycerate (2-PG) into phosphoenolpyruvate (PEP). It is essential for the degradation of carbohydrates via glycolysis.</text>
</comment>
<feature type="domain" description="Enolase N-terminal" evidence="17">
    <location>
        <begin position="4"/>
        <end position="134"/>
    </location>
</feature>
<dbReference type="GO" id="GO:0006096">
    <property type="term" value="P:glycolytic process"/>
    <property type="evidence" value="ECO:0007669"/>
    <property type="project" value="UniProtKB-UniRule"/>
</dbReference>
<sequence>MAKIARIVGREIMDSRGNPTVEADVYLESGAMGRAAAPSGASTGSREALELRDGDKSRYLGKGVQKAVDAVNNAIAPALIGKDALAQADVDQVMLDLDGTENKEKLGANAILAVSLATAKAAAIEKGVALYEHIADLNGTSGQYSMPVPMMNIINGGEHADNNVDIQEFMVQPVGAPSFKEALRMGAEIFHSLKKVLSAKGLNTAVGDEGGFAPNLSSNEEALAVIVQAVEAAGYKMNEDVTLALDCASSEFYTDGQYNLSGEGKSFNANGFADYLAGLSERYPIVSIEDGMDESDWDGWKALTEKVGDRVQLVGDDLFVTNTKILKRGIDEGIGNSILIKFNQIGSLTETLNAIKMAKDAGFTAVISHRSGETEDATIADLAVGTAAGQIKTGSLCRSDRVAKYNQLLRIEEALGDAAIYRGRQEIKGQ</sequence>
<feature type="binding site" evidence="12 15">
    <location>
        <position position="316"/>
    </location>
    <ligand>
        <name>Mg(2+)</name>
        <dbReference type="ChEBI" id="CHEBI:18420"/>
    </ligand>
</feature>
<dbReference type="OrthoDB" id="9804716at2"/>
<feature type="binding site" evidence="12">
    <location>
        <position position="341"/>
    </location>
    <ligand>
        <name>(2R)-2-phosphoglycerate</name>
        <dbReference type="ChEBI" id="CHEBI:58289"/>
    </ligand>
</feature>
<dbReference type="SMART" id="SM01193">
    <property type="entry name" value="Enolase_N"/>
    <property type="match status" value="1"/>
</dbReference>
<evidence type="ECO:0000256" key="9">
    <source>
        <dbReference type="ARBA" id="ARBA00023152"/>
    </source>
</evidence>
<comment type="pathway">
    <text evidence="1 12">Carbohydrate degradation; glycolysis; pyruvate from D-glyceraldehyde 3-phosphate: step 4/5.</text>
</comment>
<evidence type="ECO:0000256" key="15">
    <source>
        <dbReference type="PIRSR" id="PIRSR001400-3"/>
    </source>
</evidence>
<dbReference type="AlphaFoldDB" id="A0A3N5ZDM7"/>
<comment type="subunit">
    <text evidence="12">Component of the RNA degradosome, a multiprotein complex involved in RNA processing and mRNA degradation.</text>
</comment>
<evidence type="ECO:0000259" key="16">
    <source>
        <dbReference type="SMART" id="SM01192"/>
    </source>
</evidence>
<dbReference type="FunFam" id="3.30.390.10:FF:000001">
    <property type="entry name" value="Enolase"/>
    <property type="match status" value="1"/>
</dbReference>
<dbReference type="InterPro" id="IPR000941">
    <property type="entry name" value="Enolase"/>
</dbReference>
<feature type="binding site" evidence="12">
    <location>
        <position position="371"/>
    </location>
    <ligand>
        <name>(2R)-2-phosphoglycerate</name>
        <dbReference type="ChEBI" id="CHEBI:58289"/>
    </ligand>
</feature>
<evidence type="ECO:0000256" key="14">
    <source>
        <dbReference type="PIRSR" id="PIRSR001400-2"/>
    </source>
</evidence>
<dbReference type="SFLD" id="SFLDS00001">
    <property type="entry name" value="Enolase"/>
    <property type="match status" value="1"/>
</dbReference>
<proteinExistence type="inferred from homology"/>
<dbReference type="PRINTS" id="PR00148">
    <property type="entry name" value="ENOLASE"/>
</dbReference>
<evidence type="ECO:0000256" key="13">
    <source>
        <dbReference type="PIRSR" id="PIRSR001400-1"/>
    </source>
</evidence>
<comment type="cofactor">
    <cofactor evidence="15">
        <name>Mg(2+)</name>
        <dbReference type="ChEBI" id="CHEBI:18420"/>
    </cofactor>
    <text evidence="15">Mg(2+) is required for catalysis and for stabilizing the dimer.</text>
</comment>
<dbReference type="Gene3D" id="3.30.390.10">
    <property type="entry name" value="Enolase-like, N-terminal domain"/>
    <property type="match status" value="1"/>
</dbReference>
<evidence type="ECO:0000256" key="3">
    <source>
        <dbReference type="ARBA" id="ARBA00012058"/>
    </source>
</evidence>
<comment type="cofactor">
    <cofactor evidence="12">
        <name>Mg(2+)</name>
        <dbReference type="ChEBI" id="CHEBI:18420"/>
    </cofactor>
    <text evidence="12">Binds a second Mg(2+) ion via substrate during catalysis.</text>
</comment>
<dbReference type="InterPro" id="IPR020809">
    <property type="entry name" value="Enolase_CS"/>
</dbReference>
<feature type="binding site" evidence="14">
    <location>
        <begin position="368"/>
        <end position="371"/>
    </location>
    <ligand>
        <name>substrate</name>
    </ligand>
</feature>
<dbReference type="PANTHER" id="PTHR11902">
    <property type="entry name" value="ENOLASE"/>
    <property type="match status" value="1"/>
</dbReference>
<feature type="binding site" evidence="14">
    <location>
        <position position="289"/>
    </location>
    <ligand>
        <name>substrate</name>
    </ligand>
</feature>
<evidence type="ECO:0000256" key="12">
    <source>
        <dbReference type="HAMAP-Rule" id="MF_00318"/>
    </source>
</evidence>
<dbReference type="CDD" id="cd03313">
    <property type="entry name" value="enolase"/>
    <property type="match status" value="1"/>
</dbReference>
<feature type="binding site" evidence="12">
    <location>
        <position position="392"/>
    </location>
    <ligand>
        <name>(2R)-2-phosphoglycerate</name>
        <dbReference type="ChEBI" id="CHEBI:58289"/>
    </ligand>
</feature>
<evidence type="ECO:0000259" key="17">
    <source>
        <dbReference type="SMART" id="SM01193"/>
    </source>
</evidence>
<keyword evidence="9 12" id="KW-0324">Glycolysis</keyword>
<dbReference type="InterPro" id="IPR020810">
    <property type="entry name" value="Enolase_C"/>
</dbReference>
<dbReference type="SFLD" id="SFLDF00002">
    <property type="entry name" value="enolase"/>
    <property type="match status" value="1"/>
</dbReference>
<evidence type="ECO:0000256" key="6">
    <source>
        <dbReference type="ARBA" id="ARBA00022525"/>
    </source>
</evidence>
<dbReference type="SFLD" id="SFLDG00178">
    <property type="entry name" value="enolase"/>
    <property type="match status" value="1"/>
</dbReference>
<dbReference type="UniPathway" id="UPA00109">
    <property type="reaction ID" value="UER00187"/>
</dbReference>
<evidence type="ECO:0000256" key="10">
    <source>
        <dbReference type="ARBA" id="ARBA00023239"/>
    </source>
</evidence>
<evidence type="ECO:0000256" key="11">
    <source>
        <dbReference type="ARBA" id="ARBA00045763"/>
    </source>
</evidence>
<dbReference type="InterPro" id="IPR020811">
    <property type="entry name" value="Enolase_N"/>
</dbReference>
<dbReference type="SUPFAM" id="SSF54826">
    <property type="entry name" value="Enolase N-terminal domain-like"/>
    <property type="match status" value="1"/>
</dbReference>
<dbReference type="SUPFAM" id="SSF51604">
    <property type="entry name" value="Enolase C-terminal domain-like"/>
    <property type="match status" value="1"/>
</dbReference>
<evidence type="ECO:0000256" key="2">
    <source>
        <dbReference type="ARBA" id="ARBA00009604"/>
    </source>
</evidence>
<feature type="active site" description="Proton donor" evidence="12 13">
    <location>
        <position position="209"/>
    </location>
</feature>
<dbReference type="FunFam" id="3.20.20.120:FF:000001">
    <property type="entry name" value="Enolase"/>
    <property type="match status" value="1"/>
</dbReference>
<gene>
    <name evidence="12" type="primary">eno</name>
    <name evidence="18" type="ORF">DRW07_02340</name>
</gene>
<dbReference type="Gene3D" id="3.20.20.120">
    <property type="entry name" value="Enolase-like C-terminal domain"/>
    <property type="match status" value="1"/>
</dbReference>
<dbReference type="Proteomes" id="UP000275281">
    <property type="component" value="Unassembled WGS sequence"/>
</dbReference>
<organism evidence="18 19">
    <name type="scientific">Alteromonas sediminis</name>
    <dbReference type="NCBI Taxonomy" id="2259342"/>
    <lineage>
        <taxon>Bacteria</taxon>
        <taxon>Pseudomonadati</taxon>
        <taxon>Pseudomonadota</taxon>
        <taxon>Gammaproteobacteria</taxon>
        <taxon>Alteromonadales</taxon>
        <taxon>Alteromonadaceae</taxon>
        <taxon>Alteromonas/Salinimonas group</taxon>
        <taxon>Alteromonas</taxon>
    </lineage>
</organism>
<feature type="binding site" evidence="14">
    <location>
        <position position="392"/>
    </location>
    <ligand>
        <name>substrate</name>
    </ligand>
</feature>
<accession>A0A3N5ZDM7</accession>
<feature type="binding site" evidence="12">
    <location>
        <position position="370"/>
    </location>
    <ligand>
        <name>(2R)-2-phosphoglycerate</name>
        <dbReference type="ChEBI" id="CHEBI:58289"/>
    </ligand>
</feature>
<dbReference type="Pfam" id="PF00113">
    <property type="entry name" value="Enolase_C"/>
    <property type="match status" value="1"/>
</dbReference>
<name>A0A3N5ZDM7_9ALTE</name>
<dbReference type="EC" id="4.2.1.11" evidence="3 12"/>
<keyword evidence="19" id="KW-1185">Reference proteome</keyword>
<keyword evidence="7 12" id="KW-0479">Metal-binding</keyword>
<dbReference type="GO" id="GO:0000015">
    <property type="term" value="C:phosphopyruvate hydratase complex"/>
    <property type="evidence" value="ECO:0007669"/>
    <property type="project" value="InterPro"/>
</dbReference>
<dbReference type="NCBIfam" id="TIGR01060">
    <property type="entry name" value="eno"/>
    <property type="match status" value="1"/>
</dbReference>
<dbReference type="GO" id="GO:0000287">
    <property type="term" value="F:magnesium ion binding"/>
    <property type="evidence" value="ECO:0007669"/>
    <property type="project" value="UniProtKB-UniRule"/>
</dbReference>
<dbReference type="EMBL" id="RPOK01000001">
    <property type="protein sequence ID" value="RPJ68268.1"/>
    <property type="molecule type" value="Genomic_DNA"/>
</dbReference>
<feature type="domain" description="Enolase C-terminal TIM barrel" evidence="16">
    <location>
        <begin position="143"/>
        <end position="429"/>
    </location>
</feature>
<feature type="binding site" evidence="12">
    <location>
        <position position="167"/>
    </location>
    <ligand>
        <name>(2R)-2-phosphoglycerate</name>
        <dbReference type="ChEBI" id="CHEBI:58289"/>
    </ligand>
</feature>
<dbReference type="SMART" id="SM01192">
    <property type="entry name" value="Enolase_C"/>
    <property type="match status" value="1"/>
</dbReference>
<evidence type="ECO:0000256" key="8">
    <source>
        <dbReference type="ARBA" id="ARBA00022842"/>
    </source>
</evidence>
<evidence type="ECO:0000256" key="1">
    <source>
        <dbReference type="ARBA" id="ARBA00005031"/>
    </source>
</evidence>
<feature type="binding site" evidence="14">
    <location>
        <position position="159"/>
    </location>
    <ligand>
        <name>substrate</name>
    </ligand>
</feature>
<dbReference type="GO" id="GO:0005576">
    <property type="term" value="C:extracellular region"/>
    <property type="evidence" value="ECO:0007669"/>
    <property type="project" value="UniProtKB-SubCell"/>
</dbReference>
<feature type="binding site" evidence="14">
    <location>
        <position position="316"/>
    </location>
    <ligand>
        <name>substrate</name>
    </ligand>
</feature>
<dbReference type="PANTHER" id="PTHR11902:SF1">
    <property type="entry name" value="ENOLASE"/>
    <property type="match status" value="1"/>
</dbReference>
<comment type="similarity">
    <text evidence="2 12">Belongs to the enolase family.</text>
</comment>
<comment type="catalytic activity">
    <reaction evidence="12">
        <text>(2R)-2-phosphoglycerate = phosphoenolpyruvate + H2O</text>
        <dbReference type="Rhea" id="RHEA:10164"/>
        <dbReference type="ChEBI" id="CHEBI:15377"/>
        <dbReference type="ChEBI" id="CHEBI:58289"/>
        <dbReference type="ChEBI" id="CHEBI:58702"/>
        <dbReference type="EC" id="4.2.1.11"/>
    </reaction>
</comment>
<evidence type="ECO:0000256" key="7">
    <source>
        <dbReference type="ARBA" id="ARBA00022723"/>
    </source>
</evidence>
<keyword evidence="8 12" id="KW-0460">Magnesium</keyword>
<dbReference type="Pfam" id="PF03952">
    <property type="entry name" value="Enolase_N"/>
    <property type="match status" value="1"/>
</dbReference>
<dbReference type="InterPro" id="IPR029017">
    <property type="entry name" value="Enolase-like_N"/>
</dbReference>
<comment type="subcellular location">
    <subcellularLocation>
        <location evidence="12">Cytoplasm</location>
    </subcellularLocation>
    <subcellularLocation>
        <location evidence="12">Secreted</location>
    </subcellularLocation>
    <subcellularLocation>
        <location evidence="12">Cell surface</location>
    </subcellularLocation>
    <text evidence="12">Fractions of enolase are present in both the cytoplasm and on the cell surface.</text>
</comment>
<feature type="active site" description="Proton acceptor" evidence="12 13">
    <location>
        <position position="341"/>
    </location>
</feature>
<dbReference type="GO" id="GO:0009986">
    <property type="term" value="C:cell surface"/>
    <property type="evidence" value="ECO:0007669"/>
    <property type="project" value="UniProtKB-SubCell"/>
</dbReference>
<dbReference type="PROSITE" id="PS00164">
    <property type="entry name" value="ENOLASE"/>
    <property type="match status" value="1"/>
</dbReference>
<feature type="binding site" evidence="12 15">
    <location>
        <position position="246"/>
    </location>
    <ligand>
        <name>Mg(2+)</name>
        <dbReference type="ChEBI" id="CHEBI:18420"/>
    </ligand>
</feature>
<comment type="caution">
    <text evidence="18">The sequence shown here is derived from an EMBL/GenBank/DDBJ whole genome shotgun (WGS) entry which is preliminary data.</text>
</comment>
<dbReference type="InterPro" id="IPR036849">
    <property type="entry name" value="Enolase-like_C_sf"/>
</dbReference>
<keyword evidence="10 12" id="KW-0456">Lyase</keyword>
<evidence type="ECO:0000256" key="5">
    <source>
        <dbReference type="ARBA" id="ARBA00022490"/>
    </source>
</evidence>
<dbReference type="GO" id="GO:0004634">
    <property type="term" value="F:phosphopyruvate hydratase activity"/>
    <property type="evidence" value="ECO:0007669"/>
    <property type="project" value="UniProtKB-UniRule"/>
</dbReference>
<dbReference type="HAMAP" id="MF_00318">
    <property type="entry name" value="Enolase"/>
    <property type="match status" value="1"/>
</dbReference>
<evidence type="ECO:0000313" key="19">
    <source>
        <dbReference type="Proteomes" id="UP000275281"/>
    </source>
</evidence>
<keyword evidence="5 12" id="KW-0963">Cytoplasm</keyword>
<dbReference type="PIRSF" id="PIRSF001400">
    <property type="entry name" value="Enolase"/>
    <property type="match status" value="1"/>
</dbReference>
<feature type="binding site" evidence="14">
    <location>
        <position position="168"/>
    </location>
    <ligand>
        <name>substrate</name>
    </ligand>
</feature>
<evidence type="ECO:0000256" key="4">
    <source>
        <dbReference type="ARBA" id="ARBA00017068"/>
    </source>
</evidence>